<evidence type="ECO:0000259" key="5">
    <source>
        <dbReference type="PROSITE" id="PS50102"/>
    </source>
</evidence>
<dbReference type="Pfam" id="PF13893">
    <property type="entry name" value="RRM_5"/>
    <property type="match status" value="1"/>
</dbReference>
<reference evidence="6 7" key="1">
    <citation type="journal article" date="2016" name="Nat. Commun.">
        <title>Extremotolerant tardigrade genome and improved radiotolerance of human cultured cells by tardigrade-unique protein.</title>
        <authorList>
            <person name="Hashimoto T."/>
            <person name="Horikawa D.D."/>
            <person name="Saito Y."/>
            <person name="Kuwahara H."/>
            <person name="Kozuka-Hata H."/>
            <person name="Shin-I T."/>
            <person name="Minakuchi Y."/>
            <person name="Ohishi K."/>
            <person name="Motoyama A."/>
            <person name="Aizu T."/>
            <person name="Enomoto A."/>
            <person name="Kondo K."/>
            <person name="Tanaka S."/>
            <person name="Hara Y."/>
            <person name="Koshikawa S."/>
            <person name="Sagara H."/>
            <person name="Miura T."/>
            <person name="Yokobori S."/>
            <person name="Miyagawa K."/>
            <person name="Suzuki Y."/>
            <person name="Kubo T."/>
            <person name="Oyama M."/>
            <person name="Kohara Y."/>
            <person name="Fujiyama A."/>
            <person name="Arakawa K."/>
            <person name="Katayama T."/>
            <person name="Toyoda A."/>
            <person name="Kunieda T."/>
        </authorList>
    </citation>
    <scope>NUCLEOTIDE SEQUENCE [LARGE SCALE GENOMIC DNA]</scope>
    <source>
        <strain evidence="6 7">YOKOZUNA-1</strain>
    </source>
</reference>
<dbReference type="PANTHER" id="PTHR15592">
    <property type="entry name" value="MATRIN 3/NUCLEAR PROTEIN 220-RELATED"/>
    <property type="match status" value="1"/>
</dbReference>
<dbReference type="InterPro" id="IPR035979">
    <property type="entry name" value="RBD_domain_sf"/>
</dbReference>
<dbReference type="InterPro" id="IPR012677">
    <property type="entry name" value="Nucleotide-bd_a/b_plait_sf"/>
</dbReference>
<keyword evidence="2 3" id="KW-0694">RNA-binding</keyword>
<dbReference type="InterPro" id="IPR021790">
    <property type="entry name" value="PTBP1-like_RRM2"/>
</dbReference>
<feature type="region of interest" description="Disordered" evidence="4">
    <location>
        <begin position="240"/>
        <end position="359"/>
    </location>
</feature>
<protein>
    <recommendedName>
        <fullName evidence="5">RRM domain-containing protein</fullName>
    </recommendedName>
</protein>
<keyword evidence="7" id="KW-1185">Reference proteome</keyword>
<comment type="caution">
    <text evidence="6">The sequence shown here is derived from an EMBL/GenBank/DDBJ whole genome shotgun (WGS) entry which is preliminary data.</text>
</comment>
<feature type="compositionally biased region" description="Gly residues" evidence="4">
    <location>
        <begin position="246"/>
        <end position="256"/>
    </location>
</feature>
<feature type="domain" description="RRM" evidence="5">
    <location>
        <begin position="362"/>
        <end position="436"/>
    </location>
</feature>
<dbReference type="EMBL" id="BDGG01000003">
    <property type="protein sequence ID" value="GAU96767.1"/>
    <property type="molecule type" value="Genomic_DNA"/>
</dbReference>
<feature type="compositionally biased region" description="Basic and acidic residues" evidence="4">
    <location>
        <begin position="341"/>
        <end position="359"/>
    </location>
</feature>
<dbReference type="CDD" id="cd12424">
    <property type="entry name" value="RRM3_hnRNPL_like"/>
    <property type="match status" value="1"/>
</dbReference>
<dbReference type="SMART" id="SM00360">
    <property type="entry name" value="RRM"/>
    <property type="match status" value="4"/>
</dbReference>
<gene>
    <name evidence="6" type="primary">RvY_08159-1</name>
    <name evidence="6" type="synonym">RvY_08159.1</name>
    <name evidence="6" type="ORF">RvY_08159</name>
</gene>
<dbReference type="STRING" id="947166.A0A1D1VAK9"/>
<feature type="region of interest" description="Disordered" evidence="4">
    <location>
        <begin position="1"/>
        <end position="55"/>
    </location>
</feature>
<evidence type="ECO:0000256" key="3">
    <source>
        <dbReference type="PROSITE-ProRule" id="PRU00176"/>
    </source>
</evidence>
<evidence type="ECO:0000313" key="6">
    <source>
        <dbReference type="EMBL" id="GAU96767.1"/>
    </source>
</evidence>
<dbReference type="Pfam" id="PF11835">
    <property type="entry name" value="RRM_8"/>
    <property type="match status" value="1"/>
</dbReference>
<evidence type="ECO:0000256" key="4">
    <source>
        <dbReference type="SAM" id="MobiDB-lite"/>
    </source>
</evidence>
<dbReference type="SUPFAM" id="SSF54928">
    <property type="entry name" value="RNA-binding domain, RBD"/>
    <property type="match status" value="4"/>
</dbReference>
<dbReference type="InterPro" id="IPR055204">
    <property type="entry name" value="HNRNPL_RRM"/>
</dbReference>
<dbReference type="InterPro" id="IPR000504">
    <property type="entry name" value="RRM_dom"/>
</dbReference>
<proteinExistence type="predicted"/>
<dbReference type="CDD" id="cd12427">
    <property type="entry name" value="RRM4_hnRNPL_like"/>
    <property type="match status" value="1"/>
</dbReference>
<evidence type="ECO:0000256" key="2">
    <source>
        <dbReference type="ARBA" id="ARBA00022884"/>
    </source>
</evidence>
<name>A0A1D1VAK9_RAMVA</name>
<dbReference type="OrthoDB" id="302770at2759"/>
<evidence type="ECO:0000313" key="7">
    <source>
        <dbReference type="Proteomes" id="UP000186922"/>
    </source>
</evidence>
<dbReference type="CDD" id="cd12694">
    <property type="entry name" value="RRM2_hnRNPL_like"/>
    <property type="match status" value="1"/>
</dbReference>
<dbReference type="GO" id="GO:0003723">
    <property type="term" value="F:RNA binding"/>
    <property type="evidence" value="ECO:0007669"/>
    <property type="project" value="UniProtKB-UniRule"/>
</dbReference>
<dbReference type="Gene3D" id="3.30.70.330">
    <property type="match status" value="4"/>
</dbReference>
<feature type="compositionally biased region" description="Gly residues" evidence="4">
    <location>
        <begin position="329"/>
        <end position="340"/>
    </location>
</feature>
<dbReference type="Proteomes" id="UP000186922">
    <property type="component" value="Unassembled WGS sequence"/>
</dbReference>
<organism evidence="6 7">
    <name type="scientific">Ramazzottius varieornatus</name>
    <name type="common">Water bear</name>
    <name type="synonym">Tardigrade</name>
    <dbReference type="NCBI Taxonomy" id="947166"/>
    <lineage>
        <taxon>Eukaryota</taxon>
        <taxon>Metazoa</taxon>
        <taxon>Ecdysozoa</taxon>
        <taxon>Tardigrada</taxon>
        <taxon>Eutardigrada</taxon>
        <taxon>Parachela</taxon>
        <taxon>Hypsibioidea</taxon>
        <taxon>Ramazzottiidae</taxon>
        <taxon>Ramazzottius</taxon>
    </lineage>
</organism>
<dbReference type="FunFam" id="3.30.70.330:FF:000072">
    <property type="entry name" value="heterogeneous nuclear ribonucleoprotein L isoform X1"/>
    <property type="match status" value="1"/>
</dbReference>
<evidence type="ECO:0000256" key="1">
    <source>
        <dbReference type="ARBA" id="ARBA00022737"/>
    </source>
</evidence>
<keyword evidence="1" id="KW-0677">Repeat</keyword>
<sequence length="584" mass="63570">MEGSEGPPNKRARYNDSLQSSDNSGAGGNGYQAGGRPDLSQAHSDDRSSSYAAPAPSPVIHIRGLPDNAVEVDVVNACVQFGKVRAVVMLPKRRQALVEMETLENAIPIVKEGFLLVRGAEAQVNYSNSQKIHRAGGAADEAPRQHRVLLLSILNDRYPIDVDVIHKITSPHGNVLRIVVFRKAGVQAMVEFDTVQAAVTAKSYLNGADIYSGCCTLKIEFAKPETLSVLRNDKDTWDYTRDLGGGDRYGGGGYGGESSYSGGPPPSNYQGGYDGGRRYNSSGPPSSDYGGGGHYNEPRHGYNQGGQRPRTSDNHYDNNYPPPRHDQRGGGYGGGGGGDGYNDRRYDNRGGEGSYEEHGPGPVLMLYGLNLERMNCNRLFNLFCLYGNVLRIKFLKTKEGSAMVQMHDGHAAGLCINQLNGIHLFGSKLQVGASRQPNLNEVPNPYELPDGSPSFRDYGNSRNNRFSTAEMAAKNRIQPPTRCLHFFNAPADSNEDEVAEVFTRNDCPRPQVTIMHGKSDRSTSGFVEWETVEEAVEALILANHTEMPNKRPGHPYLFKVCFSQPGRPAAGGGPSSRPSEANYQ</sequence>
<dbReference type="PROSITE" id="PS50102">
    <property type="entry name" value="RRM"/>
    <property type="match status" value="2"/>
</dbReference>
<dbReference type="Pfam" id="PF22976">
    <property type="entry name" value="RRM_10"/>
    <property type="match status" value="1"/>
</dbReference>
<dbReference type="AlphaFoldDB" id="A0A1D1VAK9"/>
<feature type="domain" description="RRM" evidence="5">
    <location>
        <begin position="58"/>
        <end position="129"/>
    </location>
</feature>
<accession>A0A1D1VAK9</accession>